<evidence type="ECO:0000313" key="2">
    <source>
        <dbReference type="EMBL" id="CUH53780.1"/>
    </source>
</evidence>
<organism evidence="2 3">
    <name type="scientific">Shimia marina</name>
    <dbReference type="NCBI Taxonomy" id="321267"/>
    <lineage>
        <taxon>Bacteria</taxon>
        <taxon>Pseudomonadati</taxon>
        <taxon>Pseudomonadota</taxon>
        <taxon>Alphaproteobacteria</taxon>
        <taxon>Rhodobacterales</taxon>
        <taxon>Roseobacteraceae</taxon>
    </lineage>
</organism>
<dbReference type="AlphaFoldDB" id="A0A0N7LSJ3"/>
<dbReference type="OrthoDB" id="7742632at2"/>
<evidence type="ECO:0000313" key="3">
    <source>
        <dbReference type="Proteomes" id="UP000054823"/>
    </source>
</evidence>
<evidence type="ECO:0008006" key="4">
    <source>
        <dbReference type="Google" id="ProtNLM"/>
    </source>
</evidence>
<dbReference type="RefSeq" id="WP_058240905.1">
    <property type="nucleotide sequence ID" value="NZ_CYPW01000027.1"/>
</dbReference>
<gene>
    <name evidence="2" type="ORF">SHM7688_03242</name>
</gene>
<reference evidence="2 3" key="1">
    <citation type="submission" date="2015-09" db="EMBL/GenBank/DDBJ databases">
        <authorList>
            <consortium name="Swine Surveillance"/>
        </authorList>
    </citation>
    <scope>NUCLEOTIDE SEQUENCE [LARGE SCALE GENOMIC DNA]</scope>
    <source>
        <strain evidence="2 3">CECT 7688</strain>
    </source>
</reference>
<evidence type="ECO:0000256" key="1">
    <source>
        <dbReference type="SAM" id="SignalP"/>
    </source>
</evidence>
<dbReference type="Proteomes" id="UP000054823">
    <property type="component" value="Unassembled WGS sequence"/>
</dbReference>
<feature type="chain" id="PRO_5006015558" description="DUF3887 domain-containing protein" evidence="1">
    <location>
        <begin position="22"/>
        <end position="139"/>
    </location>
</feature>
<dbReference type="STRING" id="321267.SHM7688_03242"/>
<sequence length="139" mass="15725">MKKFTAYAALLAICTASVTQAQTNQRTQFNQGLAMFNELVMQHELGEAIDLIQIDKAYGEKDIEALNDVLRKTVPDDFVGSSTVQSAALKNGFRQELLAYWTEAGDYFYVYILMHRREDGFAVLNLQYGKDVQELLGLF</sequence>
<feature type="signal peptide" evidence="1">
    <location>
        <begin position="1"/>
        <end position="21"/>
    </location>
</feature>
<keyword evidence="3" id="KW-1185">Reference proteome</keyword>
<protein>
    <recommendedName>
        <fullName evidence="4">DUF3887 domain-containing protein</fullName>
    </recommendedName>
</protein>
<proteinExistence type="predicted"/>
<keyword evidence="1" id="KW-0732">Signal</keyword>
<name>A0A0N7LSJ3_9RHOB</name>
<accession>A0A0N7LSJ3</accession>
<dbReference type="EMBL" id="CYPW01000027">
    <property type="protein sequence ID" value="CUH53780.1"/>
    <property type="molecule type" value="Genomic_DNA"/>
</dbReference>